<dbReference type="Proteomes" id="UP000887566">
    <property type="component" value="Unplaced"/>
</dbReference>
<evidence type="ECO:0000256" key="12">
    <source>
        <dbReference type="SAM" id="MobiDB-lite"/>
    </source>
</evidence>
<dbReference type="Pfam" id="PF10613">
    <property type="entry name" value="Lig_chan-Glu_bd"/>
    <property type="match status" value="1"/>
</dbReference>
<evidence type="ECO:0000259" key="14">
    <source>
        <dbReference type="SMART" id="SM00062"/>
    </source>
</evidence>
<evidence type="ECO:0000256" key="9">
    <source>
        <dbReference type="ARBA" id="ARBA00023180"/>
    </source>
</evidence>
<evidence type="ECO:0000256" key="13">
    <source>
        <dbReference type="SAM" id="SignalP"/>
    </source>
</evidence>
<dbReference type="PANTHER" id="PTHR18966">
    <property type="entry name" value="IONOTROPIC GLUTAMATE RECEPTOR"/>
    <property type="match status" value="1"/>
</dbReference>
<evidence type="ECO:0000256" key="4">
    <source>
        <dbReference type="ARBA" id="ARBA00022692"/>
    </source>
</evidence>
<evidence type="ECO:0000256" key="11">
    <source>
        <dbReference type="ARBA" id="ARBA00023303"/>
    </source>
</evidence>
<accession>A0A914VQC6</accession>
<evidence type="ECO:0000256" key="5">
    <source>
        <dbReference type="ARBA" id="ARBA00022989"/>
    </source>
</evidence>
<evidence type="ECO:0000259" key="15">
    <source>
        <dbReference type="SMART" id="SM00079"/>
    </source>
</evidence>
<dbReference type="FunFam" id="3.40.190.10:FF:000024">
    <property type="entry name" value="Glutamate receptor, ionotropic, delta 1"/>
    <property type="match status" value="1"/>
</dbReference>
<dbReference type="Gene3D" id="3.40.190.10">
    <property type="entry name" value="Periplasmic binding protein-like II"/>
    <property type="match status" value="2"/>
</dbReference>
<evidence type="ECO:0000256" key="7">
    <source>
        <dbReference type="ARBA" id="ARBA00023136"/>
    </source>
</evidence>
<evidence type="ECO:0000256" key="8">
    <source>
        <dbReference type="ARBA" id="ARBA00023170"/>
    </source>
</evidence>
<comment type="similarity">
    <text evidence="2">Belongs to the glutamate-gated ion channel (TC 1.A.10.1) family.</text>
</comment>
<dbReference type="InterPro" id="IPR015683">
    <property type="entry name" value="Ionotropic_Glu_rcpt"/>
</dbReference>
<feature type="signal peptide" evidence="13">
    <location>
        <begin position="1"/>
        <end position="22"/>
    </location>
</feature>
<feature type="compositionally biased region" description="Basic and acidic residues" evidence="12">
    <location>
        <begin position="329"/>
        <end position="364"/>
    </location>
</feature>
<keyword evidence="17" id="KW-1185">Reference proteome</keyword>
<keyword evidence="5" id="KW-1133">Transmembrane helix</keyword>
<dbReference type="SMART" id="SM00079">
    <property type="entry name" value="PBPe"/>
    <property type="match status" value="1"/>
</dbReference>
<evidence type="ECO:0000259" key="16">
    <source>
        <dbReference type="SMART" id="SM00918"/>
    </source>
</evidence>
<keyword evidence="9" id="KW-0325">Glycoprotein</keyword>
<evidence type="ECO:0000256" key="1">
    <source>
        <dbReference type="ARBA" id="ARBA00004141"/>
    </source>
</evidence>
<feature type="compositionally biased region" description="Basic and acidic residues" evidence="12">
    <location>
        <begin position="302"/>
        <end position="319"/>
    </location>
</feature>
<feature type="chain" id="PRO_5038034797" evidence="13">
    <location>
        <begin position="23"/>
        <end position="423"/>
    </location>
</feature>
<feature type="domain" description="Ionotropic glutamate receptor L-glutamate and glycine-binding" evidence="16">
    <location>
        <begin position="39"/>
        <end position="103"/>
    </location>
</feature>
<evidence type="ECO:0000256" key="6">
    <source>
        <dbReference type="ARBA" id="ARBA00023065"/>
    </source>
</evidence>
<dbReference type="AlphaFoldDB" id="A0A914VQC6"/>
<keyword evidence="6" id="KW-0406">Ion transport</keyword>
<dbReference type="SMART" id="SM00918">
    <property type="entry name" value="Lig_chan-Glu_bd"/>
    <property type="match status" value="1"/>
</dbReference>
<reference evidence="18" key="1">
    <citation type="submission" date="2022-11" db="UniProtKB">
        <authorList>
            <consortium name="WormBaseParasite"/>
        </authorList>
    </citation>
    <scope>IDENTIFICATION</scope>
</reference>
<evidence type="ECO:0000256" key="10">
    <source>
        <dbReference type="ARBA" id="ARBA00023286"/>
    </source>
</evidence>
<dbReference type="InterPro" id="IPR001638">
    <property type="entry name" value="Solute-binding_3/MltF_N"/>
</dbReference>
<keyword evidence="8" id="KW-0675">Receptor</keyword>
<dbReference type="SMART" id="SM00062">
    <property type="entry name" value="PBPb"/>
    <property type="match status" value="1"/>
</dbReference>
<keyword evidence="3" id="KW-0813">Transport</keyword>
<evidence type="ECO:0000313" key="18">
    <source>
        <dbReference type="WBParaSite" id="PSAMB.scaffold2236size24431.g17004.t1"/>
    </source>
</evidence>
<keyword evidence="10" id="KW-1071">Ligand-gated ion channel</keyword>
<feature type="domain" description="Solute-binding protein family 3/N-terminal" evidence="14">
    <location>
        <begin position="29"/>
        <end position="284"/>
    </location>
</feature>
<organism evidence="17 18">
    <name type="scientific">Plectus sambesii</name>
    <dbReference type="NCBI Taxonomy" id="2011161"/>
    <lineage>
        <taxon>Eukaryota</taxon>
        <taxon>Metazoa</taxon>
        <taxon>Ecdysozoa</taxon>
        <taxon>Nematoda</taxon>
        <taxon>Chromadorea</taxon>
        <taxon>Plectida</taxon>
        <taxon>Plectina</taxon>
        <taxon>Plectoidea</taxon>
        <taxon>Plectidae</taxon>
        <taxon>Plectus</taxon>
    </lineage>
</organism>
<evidence type="ECO:0000313" key="17">
    <source>
        <dbReference type="Proteomes" id="UP000887566"/>
    </source>
</evidence>
<keyword evidence="11" id="KW-0407">Ion channel</keyword>
<feature type="compositionally biased region" description="Low complexity" evidence="12">
    <location>
        <begin position="368"/>
        <end position="379"/>
    </location>
</feature>
<dbReference type="GO" id="GO:0015276">
    <property type="term" value="F:ligand-gated monoatomic ion channel activity"/>
    <property type="evidence" value="ECO:0007669"/>
    <property type="project" value="InterPro"/>
</dbReference>
<proteinExistence type="inferred from homology"/>
<evidence type="ECO:0000256" key="3">
    <source>
        <dbReference type="ARBA" id="ARBA00022448"/>
    </source>
</evidence>
<keyword evidence="4" id="KW-0812">Transmembrane</keyword>
<dbReference type="SUPFAM" id="SSF53850">
    <property type="entry name" value="Periplasmic binding protein-like II"/>
    <property type="match status" value="1"/>
</dbReference>
<keyword evidence="13" id="KW-0732">Signal</keyword>
<feature type="domain" description="Ionotropic glutamate receptor C-terminal" evidence="15">
    <location>
        <begin position="29"/>
        <end position="284"/>
    </location>
</feature>
<dbReference type="InterPro" id="IPR001320">
    <property type="entry name" value="Iontro_rcpt_C"/>
</dbReference>
<dbReference type="CDD" id="cd13685">
    <property type="entry name" value="PBP2_iGluR_non_NMDA_like"/>
    <property type="match status" value="1"/>
</dbReference>
<feature type="region of interest" description="Disordered" evidence="12">
    <location>
        <begin position="302"/>
        <end position="423"/>
    </location>
</feature>
<name>A0A914VQC6_9BILA</name>
<keyword evidence="7" id="KW-0472">Membrane</keyword>
<dbReference type="InterPro" id="IPR019594">
    <property type="entry name" value="Glu/Gly-bd"/>
</dbReference>
<protein>
    <submittedName>
        <fullName evidence="18">Uncharacterized protein</fullName>
    </submittedName>
</protein>
<comment type="subcellular location">
    <subcellularLocation>
        <location evidence="1">Membrane</location>
        <topology evidence="1">Multi-pass membrane protein</topology>
    </subcellularLocation>
</comment>
<sequence length="423" mass="46559">MLPTTSTALLLLVAHLCSRATAAPTTSNILKVVVLNTKPFSFLDVENAISDDDAQYTGILIDLFKQIAGRLNISYEFHEVTDGKYGYQDEKGEWQGLIGELVSGKADIAVAPLTITAERSKVVRFGRPIIPAGIVPIIKRPPSGQPLPFSTIDELVANTDLLYGAVKDGATHQFFSNAPNSSVSAFIGQQMNERTDEVLARSYDEGIKRVREGGYVFFGEQYSLELLASRAPCNLMVVGGNPITPRHYALGFRKDAVELADQFDQLLIELEWDVNKIMNKYWEPQCAKPRICMCEKRSRDAFTKHTTESGSKEDVKSQQEENDDESKEEEDRKEDRTGNEEKTVVTTEQEQKVAEAVPEVKNDEAESAAETTTVASEQSVNQDQSTQPPAVPEGGIEGEGQGASDSIDDIITADMKNETNSEL</sequence>
<evidence type="ECO:0000256" key="2">
    <source>
        <dbReference type="ARBA" id="ARBA00008685"/>
    </source>
</evidence>
<dbReference type="WBParaSite" id="PSAMB.scaffold2236size24431.g17004.t1">
    <property type="protein sequence ID" value="PSAMB.scaffold2236size24431.g17004.t1"/>
    <property type="gene ID" value="PSAMB.scaffold2236size24431.g17004"/>
</dbReference>
<dbReference type="GO" id="GO:0016020">
    <property type="term" value="C:membrane"/>
    <property type="evidence" value="ECO:0007669"/>
    <property type="project" value="UniProtKB-SubCell"/>
</dbReference>